<evidence type="ECO:0000313" key="3">
    <source>
        <dbReference type="Proteomes" id="UP001497516"/>
    </source>
</evidence>
<dbReference type="EMBL" id="OZ034822">
    <property type="protein sequence ID" value="CAL1414523.1"/>
    <property type="molecule type" value="Genomic_DNA"/>
</dbReference>
<accession>A0AAV2GXK9</accession>
<evidence type="ECO:0000313" key="2">
    <source>
        <dbReference type="EMBL" id="CAL1414523.1"/>
    </source>
</evidence>
<sequence length="80" mass="8000">MSSTKTSSILTVSFTKSIPRTLFFGCCDSRAFLPSGDEVTSGGRRTPAVGSGGFGSSGAAPGGTGDGVAAIVELANWEKP</sequence>
<gene>
    <name evidence="2" type="ORF">LTRI10_LOCUS53678</name>
</gene>
<name>A0AAV2GXK9_9ROSI</name>
<evidence type="ECO:0000256" key="1">
    <source>
        <dbReference type="SAM" id="MobiDB-lite"/>
    </source>
</evidence>
<organism evidence="2 3">
    <name type="scientific">Linum trigynum</name>
    <dbReference type="NCBI Taxonomy" id="586398"/>
    <lineage>
        <taxon>Eukaryota</taxon>
        <taxon>Viridiplantae</taxon>
        <taxon>Streptophyta</taxon>
        <taxon>Embryophyta</taxon>
        <taxon>Tracheophyta</taxon>
        <taxon>Spermatophyta</taxon>
        <taxon>Magnoliopsida</taxon>
        <taxon>eudicotyledons</taxon>
        <taxon>Gunneridae</taxon>
        <taxon>Pentapetalae</taxon>
        <taxon>rosids</taxon>
        <taxon>fabids</taxon>
        <taxon>Malpighiales</taxon>
        <taxon>Linaceae</taxon>
        <taxon>Linum</taxon>
    </lineage>
</organism>
<feature type="region of interest" description="Disordered" evidence="1">
    <location>
        <begin position="36"/>
        <end position="65"/>
    </location>
</feature>
<reference evidence="2 3" key="1">
    <citation type="submission" date="2024-04" db="EMBL/GenBank/DDBJ databases">
        <authorList>
            <person name="Fracassetti M."/>
        </authorList>
    </citation>
    <scope>NUCLEOTIDE SEQUENCE [LARGE SCALE GENOMIC DNA]</scope>
</reference>
<dbReference type="Proteomes" id="UP001497516">
    <property type="component" value="Chromosome 9"/>
</dbReference>
<feature type="compositionally biased region" description="Gly residues" evidence="1">
    <location>
        <begin position="50"/>
        <end position="65"/>
    </location>
</feature>
<dbReference type="AlphaFoldDB" id="A0AAV2GXK9"/>
<proteinExistence type="predicted"/>
<protein>
    <submittedName>
        <fullName evidence="2">Uncharacterized protein</fullName>
    </submittedName>
</protein>
<keyword evidence="3" id="KW-1185">Reference proteome</keyword>